<dbReference type="Proteomes" id="UP000314294">
    <property type="component" value="Unassembled WGS sequence"/>
</dbReference>
<accession>A0A4Z2GIK3</accession>
<evidence type="ECO:0000313" key="1">
    <source>
        <dbReference type="EMBL" id="TNN52604.1"/>
    </source>
</evidence>
<dbReference type="AlphaFoldDB" id="A0A4Z2GIK3"/>
<name>A0A4Z2GIK3_9TELE</name>
<protein>
    <submittedName>
        <fullName evidence="1">Uncharacterized protein</fullName>
    </submittedName>
</protein>
<comment type="caution">
    <text evidence="1">The sequence shown here is derived from an EMBL/GenBank/DDBJ whole genome shotgun (WGS) entry which is preliminary data.</text>
</comment>
<dbReference type="EMBL" id="SRLO01000541">
    <property type="protein sequence ID" value="TNN52604.1"/>
    <property type="molecule type" value="Genomic_DNA"/>
</dbReference>
<sequence length="341" mass="38306">MLSTAIQAHPESLPRLTLFPDDLKLNWSYAVKISPNRHTLCCCFFSWSSPLHGLGSGQFPGQSVADTQHVGAAVRQRTLLVPDQPEGHRKQKIISNSRLQNRRGLMIQTLLGLLDELLEPRDVQEAEALRDGVEQQEAVRPADGRLQRRRRALLLRKVCEEDVTGPRRNVKPREMQRKRKNNNYRTGYIQNLQIHSFLVQRPAASVEVLRRELRRHQGGRPEGVAHRLGQLVGLLEVVGLLHVVVADQIGRDLGESGADLVQRVVGQRHAGQLQTWKKRTSLSPRDTARMIFQSSRAIPGAVTAMRVCWLRPSVLTYVAFFSVYAALGRMTSAIGAPTSPW</sequence>
<evidence type="ECO:0000313" key="2">
    <source>
        <dbReference type="Proteomes" id="UP000314294"/>
    </source>
</evidence>
<keyword evidence="2" id="KW-1185">Reference proteome</keyword>
<proteinExistence type="predicted"/>
<organism evidence="1 2">
    <name type="scientific">Liparis tanakae</name>
    <name type="common">Tanaka's snailfish</name>
    <dbReference type="NCBI Taxonomy" id="230148"/>
    <lineage>
        <taxon>Eukaryota</taxon>
        <taxon>Metazoa</taxon>
        <taxon>Chordata</taxon>
        <taxon>Craniata</taxon>
        <taxon>Vertebrata</taxon>
        <taxon>Euteleostomi</taxon>
        <taxon>Actinopterygii</taxon>
        <taxon>Neopterygii</taxon>
        <taxon>Teleostei</taxon>
        <taxon>Neoteleostei</taxon>
        <taxon>Acanthomorphata</taxon>
        <taxon>Eupercaria</taxon>
        <taxon>Perciformes</taxon>
        <taxon>Cottioidei</taxon>
        <taxon>Cottales</taxon>
        <taxon>Liparidae</taxon>
        <taxon>Liparis</taxon>
    </lineage>
</organism>
<gene>
    <name evidence="1" type="ORF">EYF80_037182</name>
</gene>
<reference evidence="1 2" key="1">
    <citation type="submission" date="2019-03" db="EMBL/GenBank/DDBJ databases">
        <title>First draft genome of Liparis tanakae, snailfish: a comprehensive survey of snailfish specific genes.</title>
        <authorList>
            <person name="Kim W."/>
            <person name="Song I."/>
            <person name="Jeong J.-H."/>
            <person name="Kim D."/>
            <person name="Kim S."/>
            <person name="Ryu S."/>
            <person name="Song J.Y."/>
            <person name="Lee S.K."/>
        </authorList>
    </citation>
    <scope>NUCLEOTIDE SEQUENCE [LARGE SCALE GENOMIC DNA]</scope>
    <source>
        <tissue evidence="1">Muscle</tissue>
    </source>
</reference>